<evidence type="ECO:0000259" key="2">
    <source>
        <dbReference type="Pfam" id="PF07969"/>
    </source>
</evidence>
<organism evidence="3 4">
    <name type="scientific">Candidatus Aeolococcus gillhamiae</name>
    <dbReference type="NCBI Taxonomy" id="3127015"/>
    <lineage>
        <taxon>Bacteria</taxon>
        <taxon>Bacillati</taxon>
        <taxon>Candidatus Dormiibacterota</taxon>
        <taxon>Candidatus Dormibacteria</taxon>
        <taxon>Candidatus Aeolococcales</taxon>
        <taxon>Candidatus Aeolococcaceae</taxon>
        <taxon>Candidatus Aeolococcus</taxon>
    </lineage>
</organism>
<feature type="compositionally biased region" description="Polar residues" evidence="1">
    <location>
        <begin position="17"/>
        <end position="28"/>
    </location>
</feature>
<dbReference type="Gene3D" id="2.30.40.10">
    <property type="entry name" value="Urease, subunit C, domain 1"/>
    <property type="match status" value="1"/>
</dbReference>
<dbReference type="AlphaFoldDB" id="A0A2W5ZGY5"/>
<dbReference type="SUPFAM" id="SSF51556">
    <property type="entry name" value="Metallo-dependent hydrolases"/>
    <property type="match status" value="1"/>
</dbReference>
<dbReference type="PANTHER" id="PTHR22642">
    <property type="entry name" value="IMIDAZOLONEPROPIONASE"/>
    <property type="match status" value="1"/>
</dbReference>
<dbReference type="CDD" id="cd01300">
    <property type="entry name" value="YtcJ_like"/>
    <property type="match status" value="1"/>
</dbReference>
<feature type="compositionally biased region" description="Low complexity" evidence="1">
    <location>
        <begin position="36"/>
        <end position="45"/>
    </location>
</feature>
<evidence type="ECO:0000256" key="1">
    <source>
        <dbReference type="SAM" id="MobiDB-lite"/>
    </source>
</evidence>
<feature type="region of interest" description="Disordered" evidence="1">
    <location>
        <begin position="1"/>
        <end position="66"/>
    </location>
</feature>
<comment type="caution">
    <text evidence="3">The sequence shown here is derived from an EMBL/GenBank/DDBJ whole genome shotgun (WGS) entry which is preliminary data.</text>
</comment>
<dbReference type="PANTHER" id="PTHR22642:SF2">
    <property type="entry name" value="PROTEIN LONG AFTER FAR-RED 3"/>
    <property type="match status" value="1"/>
</dbReference>
<dbReference type="EMBL" id="QHBU01000084">
    <property type="protein sequence ID" value="PZR82056.1"/>
    <property type="molecule type" value="Genomic_DNA"/>
</dbReference>
<proteinExistence type="predicted"/>
<dbReference type="Proteomes" id="UP000248724">
    <property type="component" value="Unassembled WGS sequence"/>
</dbReference>
<name>A0A2W5ZGY5_9BACT</name>
<gene>
    <name evidence="3" type="ORF">DLM65_04710</name>
</gene>
<evidence type="ECO:0000313" key="4">
    <source>
        <dbReference type="Proteomes" id="UP000248724"/>
    </source>
</evidence>
<dbReference type="Pfam" id="PF07969">
    <property type="entry name" value="Amidohydro_3"/>
    <property type="match status" value="1"/>
</dbReference>
<accession>A0A2W5ZGY5</accession>
<dbReference type="InterPro" id="IPR013108">
    <property type="entry name" value="Amidohydro_3"/>
</dbReference>
<dbReference type="InterPro" id="IPR033932">
    <property type="entry name" value="YtcJ-like"/>
</dbReference>
<dbReference type="InterPro" id="IPR011059">
    <property type="entry name" value="Metal-dep_hydrolase_composite"/>
</dbReference>
<dbReference type="Gene3D" id="3.10.310.70">
    <property type="match status" value="1"/>
</dbReference>
<sequence length="559" mass="59238">MAPFWTGWRRSSTSSSPNAVASRTWNPNEQRRPRSCRASARSPQRWLVPSCPPAQNGGTVTPRREDARRPTLFAGCVPEVAVGADGRIAATGPAARAAAGRDADVLTLRGRAHPGLGDAHLHLEWLARSALGADLTGAGTRREALARVSDFARRRPQAPWITGSGWCNDDWSDDAGALTRGELDGMAGGRPVLLTRKDGHSACLSSAALAAVPITRETPDLPGGVVDRDSAGEPTGMVREEACNLAQRAVPPPGDADLDTALLTVLQRLTQAGLTAVHAMDQPGLFRSLQRLHQARGLPLRVVWNLPVAELAAAEALGVTSGLGDDWLRVWGVKAFLDGSLGSRTAEMLDGSGVVVTPQEDLVDIVRRCAAGHLNVCLHAIGDGAVRRALDALEPLRGAWRLWRPRVEHAQCVDPADIPRFASIGVIASMQPAHAIADRAVADVEWPGRTTSAYAWGALERSGARLAFGSDAPVEDPSPLLGIEAATTWRSRADWHPELALTRASALRAYSRGVAYAAGMEADLGALRAGMLCDLTLIEDNAVTATIVDGHVAWSSLST</sequence>
<protein>
    <submittedName>
        <fullName evidence="3">Amidohydrolase</fullName>
    </submittedName>
</protein>
<dbReference type="GO" id="GO:0016810">
    <property type="term" value="F:hydrolase activity, acting on carbon-nitrogen (but not peptide) bonds"/>
    <property type="evidence" value="ECO:0007669"/>
    <property type="project" value="InterPro"/>
</dbReference>
<reference evidence="3 4" key="1">
    <citation type="journal article" date="2017" name="Nature">
        <title>Atmospheric trace gases support primary production in Antarctic desert surface soil.</title>
        <authorList>
            <person name="Ji M."/>
            <person name="Greening C."/>
            <person name="Vanwonterghem I."/>
            <person name="Carere C.R."/>
            <person name="Bay S.K."/>
            <person name="Steen J.A."/>
            <person name="Montgomery K."/>
            <person name="Lines T."/>
            <person name="Beardall J."/>
            <person name="van Dorst J."/>
            <person name="Snape I."/>
            <person name="Stott M.B."/>
            <person name="Hugenholtz P."/>
            <person name="Ferrari B.C."/>
        </authorList>
    </citation>
    <scope>NUCLEOTIDE SEQUENCE [LARGE SCALE GENOMIC DNA]</scope>
    <source>
        <strain evidence="3">RRmetagenome_bin12</strain>
    </source>
</reference>
<dbReference type="Gene3D" id="3.20.20.140">
    <property type="entry name" value="Metal-dependent hydrolases"/>
    <property type="match status" value="1"/>
</dbReference>
<dbReference type="InterPro" id="IPR032466">
    <property type="entry name" value="Metal_Hydrolase"/>
</dbReference>
<feature type="domain" description="Amidohydrolase 3" evidence="2">
    <location>
        <begin position="113"/>
        <end position="545"/>
    </location>
</feature>
<evidence type="ECO:0000313" key="3">
    <source>
        <dbReference type="EMBL" id="PZR82056.1"/>
    </source>
</evidence>